<protein>
    <recommendedName>
        <fullName evidence="5">GDP-mannose transporter</fullName>
        <shortName evidence="5">GMT</shortName>
    </recommendedName>
</protein>
<comment type="subunit">
    <text evidence="5">Homooligomer.</text>
</comment>
<dbReference type="Proteomes" id="UP000673691">
    <property type="component" value="Unassembled WGS sequence"/>
</dbReference>
<comment type="similarity">
    <text evidence="5">Belongs to the TPT transporter family. SLC35D subfamily.</text>
</comment>
<evidence type="ECO:0000256" key="5">
    <source>
        <dbReference type="RuleBase" id="RU367097"/>
    </source>
</evidence>
<dbReference type="InterPro" id="IPR050186">
    <property type="entry name" value="TPT_transporter"/>
</dbReference>
<reference evidence="7 8" key="1">
    <citation type="journal article" name="Sci. Rep.">
        <title>Genome-scale phylogenetic analyses confirm Olpidium as the closest living zoosporic fungus to the non-flagellated, terrestrial fungi.</title>
        <authorList>
            <person name="Chang Y."/>
            <person name="Rochon D."/>
            <person name="Sekimoto S."/>
            <person name="Wang Y."/>
            <person name="Chovatia M."/>
            <person name="Sandor L."/>
            <person name="Salamov A."/>
            <person name="Grigoriev I.V."/>
            <person name="Stajich J.E."/>
            <person name="Spatafora J.W."/>
        </authorList>
    </citation>
    <scope>NUCLEOTIDE SEQUENCE [LARGE SCALE GENOMIC DNA]</scope>
    <source>
        <strain evidence="7">S191</strain>
    </source>
</reference>
<evidence type="ECO:0000256" key="4">
    <source>
        <dbReference type="ARBA" id="ARBA00023136"/>
    </source>
</evidence>
<keyword evidence="5" id="KW-0762">Sugar transport</keyword>
<organism evidence="7 8">
    <name type="scientific">Olpidium bornovanus</name>
    <dbReference type="NCBI Taxonomy" id="278681"/>
    <lineage>
        <taxon>Eukaryota</taxon>
        <taxon>Fungi</taxon>
        <taxon>Fungi incertae sedis</taxon>
        <taxon>Olpidiomycota</taxon>
        <taxon>Olpidiomycotina</taxon>
        <taxon>Olpidiomycetes</taxon>
        <taxon>Olpidiales</taxon>
        <taxon>Olpidiaceae</taxon>
        <taxon>Olpidium</taxon>
    </lineage>
</organism>
<dbReference type="EMBL" id="JAEFCI010007600">
    <property type="protein sequence ID" value="KAG5458971.1"/>
    <property type="molecule type" value="Genomic_DNA"/>
</dbReference>
<evidence type="ECO:0000313" key="7">
    <source>
        <dbReference type="EMBL" id="KAG5458971.1"/>
    </source>
</evidence>
<feature type="region of interest" description="Disordered" evidence="6">
    <location>
        <begin position="224"/>
        <end position="249"/>
    </location>
</feature>
<dbReference type="GO" id="GO:0005789">
    <property type="term" value="C:endoplasmic reticulum membrane"/>
    <property type="evidence" value="ECO:0007669"/>
    <property type="project" value="UniProtKB-SubCell"/>
</dbReference>
<sequence>IFGNECGLVELGLSLPITLTSWHVLVATVATRAMSYCTSGLADVGEADEVLNWRQWLTAFFPIGFLFSVGLGLSYLYLSVSSIQMVKPGIPIGILLADWIFRASRPNDVFLNILVTFGIAIAPYTSTVAPGISGLVKDLSIVAGSAHVFQIPLTTLQWLGCGISLVGIARCKLELSQSWNVSWPNFLRPKRRLSAVVSGILLLGAVASATLYFIGDPNHAEAVLSSQKTPARRPRLSRKDTPGRESSSKRQAIIDNFYRMGEISWPNYFDELDSAALAPLTRELADALEIDRIFMLSPTGCGVGQSYVEEGCGRGETYSNLECLVQPLSSCSIADATAPGVDVIDAPTNPAMVSAFREAPTVWRERLAELHPEANLTEGFFRYWWRAQSAAYITRLNRHTSQAVRTMRHNSSLHAAWSAGSKEGNPAPYPLHTGTINLH</sequence>
<keyword evidence="8" id="KW-1185">Reference proteome</keyword>
<keyword evidence="2 5" id="KW-0812">Transmembrane</keyword>
<keyword evidence="5" id="KW-0813">Transport</keyword>
<evidence type="ECO:0000256" key="3">
    <source>
        <dbReference type="ARBA" id="ARBA00022989"/>
    </source>
</evidence>
<evidence type="ECO:0000313" key="8">
    <source>
        <dbReference type="Proteomes" id="UP000673691"/>
    </source>
</evidence>
<comment type="subcellular location">
    <subcellularLocation>
        <location evidence="5">Golgi apparatus membrane</location>
        <topology evidence="5">Multi-pass membrane protein</topology>
    </subcellularLocation>
    <subcellularLocation>
        <location evidence="5">Cytoplasmic vesicle membrane</location>
        <topology evidence="5">Multi-pass membrane protein</topology>
    </subcellularLocation>
    <subcellularLocation>
        <location evidence="5">Endoplasmic reticulum membrane</location>
        <topology evidence="5">Multi-pass membrane protein</topology>
    </subcellularLocation>
    <subcellularLocation>
        <location evidence="1">Membrane</location>
        <topology evidence="1">Multi-pass membrane protein</topology>
    </subcellularLocation>
</comment>
<accession>A0A8H7ZTC3</accession>
<keyword evidence="5" id="KW-0333">Golgi apparatus</keyword>
<feature type="transmembrane region" description="Helical" evidence="5">
    <location>
        <begin position="156"/>
        <end position="173"/>
    </location>
</feature>
<feature type="transmembrane region" description="Helical" evidence="5">
    <location>
        <begin position="193"/>
        <end position="215"/>
    </location>
</feature>
<comment type="caution">
    <text evidence="7">The sequence shown here is derived from an EMBL/GenBank/DDBJ whole genome shotgun (WGS) entry which is preliminary data.</text>
</comment>
<feature type="transmembrane region" description="Helical" evidence="5">
    <location>
        <begin position="56"/>
        <end position="78"/>
    </location>
</feature>
<dbReference type="PANTHER" id="PTHR11132">
    <property type="entry name" value="SOLUTE CARRIER FAMILY 35"/>
    <property type="match status" value="1"/>
</dbReference>
<keyword evidence="4 5" id="KW-0472">Membrane</keyword>
<feature type="transmembrane region" description="Helical" evidence="5">
    <location>
        <begin position="109"/>
        <end position="136"/>
    </location>
</feature>
<dbReference type="OrthoDB" id="6418713at2759"/>
<evidence type="ECO:0000256" key="1">
    <source>
        <dbReference type="ARBA" id="ARBA00004141"/>
    </source>
</evidence>
<dbReference type="GO" id="GO:0030659">
    <property type="term" value="C:cytoplasmic vesicle membrane"/>
    <property type="evidence" value="ECO:0007669"/>
    <property type="project" value="UniProtKB-SubCell"/>
</dbReference>
<keyword evidence="3 5" id="KW-1133">Transmembrane helix</keyword>
<proteinExistence type="inferred from homology"/>
<dbReference type="AlphaFoldDB" id="A0A8H7ZTC3"/>
<evidence type="ECO:0000256" key="6">
    <source>
        <dbReference type="SAM" id="MobiDB-lite"/>
    </source>
</evidence>
<feature type="non-terminal residue" evidence="7">
    <location>
        <position position="439"/>
    </location>
</feature>
<dbReference type="GO" id="GO:0000139">
    <property type="term" value="C:Golgi membrane"/>
    <property type="evidence" value="ECO:0007669"/>
    <property type="project" value="UniProtKB-SubCell"/>
</dbReference>
<comment type="function">
    <text evidence="5">Involved in the import of GDP-mannose from the cytoplasm into the Golgi lumen.</text>
</comment>
<keyword evidence="5" id="KW-0256">Endoplasmic reticulum</keyword>
<keyword evidence="5" id="KW-0968">Cytoplasmic vesicle</keyword>
<feature type="compositionally biased region" description="Basic and acidic residues" evidence="6">
    <location>
        <begin position="237"/>
        <end position="248"/>
    </location>
</feature>
<name>A0A8H7ZTC3_9FUNG</name>
<feature type="non-terminal residue" evidence="7">
    <location>
        <position position="1"/>
    </location>
</feature>
<gene>
    <name evidence="7" type="ORF">BJ554DRAFT_712</name>
</gene>
<evidence type="ECO:0000256" key="2">
    <source>
        <dbReference type="ARBA" id="ARBA00022692"/>
    </source>
</evidence>